<dbReference type="GO" id="GO:0005829">
    <property type="term" value="C:cytosol"/>
    <property type="evidence" value="ECO:0007669"/>
    <property type="project" value="TreeGrafter"/>
</dbReference>
<dbReference type="AlphaFoldDB" id="A0A512BDA8"/>
<dbReference type="OrthoDB" id="9800680at2"/>
<dbReference type="NCBIfam" id="TIGR01221">
    <property type="entry name" value="rmlC"/>
    <property type="match status" value="1"/>
</dbReference>
<feature type="active site" description="Proton acceptor" evidence="5">
    <location>
        <position position="62"/>
    </location>
</feature>
<evidence type="ECO:0000256" key="3">
    <source>
        <dbReference type="ARBA" id="ARBA00012098"/>
    </source>
</evidence>
<dbReference type="EC" id="5.1.3.13" evidence="3 7"/>
<evidence type="ECO:0000256" key="6">
    <source>
        <dbReference type="PIRSR" id="PIRSR600888-3"/>
    </source>
</evidence>
<gene>
    <name evidence="8" type="primary">rmlC</name>
    <name evidence="8" type="ORF">SAE01_24100</name>
</gene>
<dbReference type="SUPFAM" id="SSF51182">
    <property type="entry name" value="RmlC-like cupins"/>
    <property type="match status" value="1"/>
</dbReference>
<comment type="similarity">
    <text evidence="7">Belongs to the dTDP-4-dehydrorhamnose 3,5-epimerase family.</text>
</comment>
<evidence type="ECO:0000256" key="7">
    <source>
        <dbReference type="RuleBase" id="RU364069"/>
    </source>
</evidence>
<comment type="subunit">
    <text evidence="7">Homodimer.</text>
</comment>
<dbReference type="PANTHER" id="PTHR21047:SF2">
    <property type="entry name" value="THYMIDINE DIPHOSPHO-4-KETO-RHAMNOSE 3,5-EPIMERASE"/>
    <property type="match status" value="1"/>
</dbReference>
<dbReference type="InterPro" id="IPR014710">
    <property type="entry name" value="RmlC-like_jellyroll"/>
</dbReference>
<comment type="catalytic activity">
    <reaction evidence="1 7">
        <text>dTDP-4-dehydro-6-deoxy-alpha-D-glucose = dTDP-4-dehydro-beta-L-rhamnose</text>
        <dbReference type="Rhea" id="RHEA:16969"/>
        <dbReference type="ChEBI" id="CHEBI:57649"/>
        <dbReference type="ChEBI" id="CHEBI:62830"/>
        <dbReference type="EC" id="5.1.3.13"/>
    </reaction>
</comment>
<accession>A0A512BDA8</accession>
<dbReference type="Gene3D" id="2.60.120.10">
    <property type="entry name" value="Jelly Rolls"/>
    <property type="match status" value="1"/>
</dbReference>
<dbReference type="PANTHER" id="PTHR21047">
    <property type="entry name" value="DTDP-6-DEOXY-D-GLUCOSE-3,5 EPIMERASE"/>
    <property type="match status" value="1"/>
</dbReference>
<dbReference type="GO" id="GO:0008830">
    <property type="term" value="F:dTDP-4-dehydrorhamnose 3,5-epimerase activity"/>
    <property type="evidence" value="ECO:0007669"/>
    <property type="project" value="UniProtKB-UniRule"/>
</dbReference>
<dbReference type="UniPathway" id="UPA00124"/>
<name>A0A512BDA8_9BACT</name>
<dbReference type="Proteomes" id="UP000321513">
    <property type="component" value="Unassembled WGS sequence"/>
</dbReference>
<dbReference type="InterPro" id="IPR000888">
    <property type="entry name" value="RmlC-like"/>
</dbReference>
<evidence type="ECO:0000256" key="1">
    <source>
        <dbReference type="ARBA" id="ARBA00001298"/>
    </source>
</evidence>
<protein>
    <recommendedName>
        <fullName evidence="4 7">dTDP-4-dehydrorhamnose 3,5-epimerase</fullName>
        <ecNumber evidence="3 7">5.1.3.13</ecNumber>
    </recommendedName>
    <alternativeName>
        <fullName evidence="7">Thymidine diphospho-4-keto-rhamnose 3,5-epimerase</fullName>
    </alternativeName>
</protein>
<dbReference type="Pfam" id="PF00908">
    <property type="entry name" value="dTDP_sugar_isom"/>
    <property type="match status" value="1"/>
</dbReference>
<dbReference type="CDD" id="cd00438">
    <property type="entry name" value="cupin_RmlC"/>
    <property type="match status" value="1"/>
</dbReference>
<proteinExistence type="inferred from homology"/>
<keyword evidence="9" id="KW-1185">Reference proteome</keyword>
<feature type="site" description="Participates in a stacking interaction with the thymidine ring of dTDP-4-oxo-6-deoxyglucose" evidence="6">
    <location>
        <position position="138"/>
    </location>
</feature>
<evidence type="ECO:0000313" key="8">
    <source>
        <dbReference type="EMBL" id="GEO09914.1"/>
    </source>
</evidence>
<dbReference type="GO" id="GO:0000271">
    <property type="term" value="P:polysaccharide biosynthetic process"/>
    <property type="evidence" value="ECO:0007669"/>
    <property type="project" value="TreeGrafter"/>
</dbReference>
<comment type="pathway">
    <text evidence="7">Carbohydrate biosynthesis; dTDP-L-rhamnose biosynthesis.</text>
</comment>
<feature type="active site" description="Proton donor" evidence="5">
    <location>
        <position position="132"/>
    </location>
</feature>
<dbReference type="InterPro" id="IPR011051">
    <property type="entry name" value="RmlC_Cupin_sf"/>
</dbReference>
<evidence type="ECO:0000256" key="4">
    <source>
        <dbReference type="ARBA" id="ARBA00019595"/>
    </source>
</evidence>
<reference evidence="8 9" key="1">
    <citation type="submission" date="2019-07" db="EMBL/GenBank/DDBJ databases">
        <title>Whole genome shotgun sequence of Segetibacter aerophilus NBRC 106135.</title>
        <authorList>
            <person name="Hosoyama A."/>
            <person name="Uohara A."/>
            <person name="Ohji S."/>
            <person name="Ichikawa N."/>
        </authorList>
    </citation>
    <scope>NUCLEOTIDE SEQUENCE [LARGE SCALE GENOMIC DNA]</scope>
    <source>
        <strain evidence="8 9">NBRC 106135</strain>
    </source>
</reference>
<evidence type="ECO:0000256" key="5">
    <source>
        <dbReference type="PIRSR" id="PIRSR600888-1"/>
    </source>
</evidence>
<dbReference type="RefSeq" id="WP_147204027.1">
    <property type="nucleotide sequence ID" value="NZ_BJYT01000008.1"/>
</dbReference>
<dbReference type="EMBL" id="BJYT01000008">
    <property type="protein sequence ID" value="GEO09914.1"/>
    <property type="molecule type" value="Genomic_DNA"/>
</dbReference>
<evidence type="ECO:0000256" key="2">
    <source>
        <dbReference type="ARBA" id="ARBA00001997"/>
    </source>
</evidence>
<comment type="function">
    <text evidence="2 7">Catalyzes the epimerization of the C3' and C5'positions of dTDP-6-deoxy-D-xylo-4-hexulose, forming dTDP-6-deoxy-L-lyxo-4-hexulose.</text>
</comment>
<keyword evidence="7" id="KW-0413">Isomerase</keyword>
<organism evidence="8 9">
    <name type="scientific">Segetibacter aerophilus</name>
    <dbReference type="NCBI Taxonomy" id="670293"/>
    <lineage>
        <taxon>Bacteria</taxon>
        <taxon>Pseudomonadati</taxon>
        <taxon>Bacteroidota</taxon>
        <taxon>Chitinophagia</taxon>
        <taxon>Chitinophagales</taxon>
        <taxon>Chitinophagaceae</taxon>
        <taxon>Segetibacter</taxon>
    </lineage>
</organism>
<sequence>MKIEETPLKDCVLIHNTVFNDDRGYFFESFNAERFCNLTGKFVNFVQDNQSHSVRGVLRGIHFQKGEHAQSKLVRVIRGEVLDVAVDLRPASPTFGQYFSVILSDTSNTQLFVPRGFGHGFIVLSKEVNFFYKCDNFYNKASEGGLMYSDPELNIDWKMDASEILVSKKDEQNLSFSSYKESMGL</sequence>
<dbReference type="GO" id="GO:0019305">
    <property type="term" value="P:dTDP-rhamnose biosynthetic process"/>
    <property type="evidence" value="ECO:0007669"/>
    <property type="project" value="UniProtKB-UniRule"/>
</dbReference>
<comment type="caution">
    <text evidence="8">The sequence shown here is derived from an EMBL/GenBank/DDBJ whole genome shotgun (WGS) entry which is preliminary data.</text>
</comment>
<evidence type="ECO:0000313" key="9">
    <source>
        <dbReference type="Proteomes" id="UP000321513"/>
    </source>
</evidence>